<keyword evidence="4" id="KW-1185">Reference proteome</keyword>
<proteinExistence type="predicted"/>
<dbReference type="PANTHER" id="PTHR33232:SF15">
    <property type="entry name" value="PROTEIN SIEVE ELEMENT OCCLUSION B-LIKE"/>
    <property type="match status" value="1"/>
</dbReference>
<evidence type="ECO:0000313" key="4">
    <source>
        <dbReference type="Proteomes" id="UP001174677"/>
    </source>
</evidence>
<dbReference type="InterPro" id="IPR027944">
    <property type="entry name" value="SEO_C"/>
</dbReference>
<comment type="caution">
    <text evidence="3">The sequence shown here is derived from an EMBL/GenBank/DDBJ whole genome shotgun (WGS) entry which is preliminary data.</text>
</comment>
<evidence type="ECO:0000259" key="1">
    <source>
        <dbReference type="Pfam" id="PF14576"/>
    </source>
</evidence>
<name>A0ABQ9LMJ6_HEVBR</name>
<feature type="domain" description="Sieve element occlusion N-terminal" evidence="1">
    <location>
        <begin position="31"/>
        <end position="283"/>
    </location>
</feature>
<organism evidence="3 4">
    <name type="scientific">Hevea brasiliensis</name>
    <name type="common">Para rubber tree</name>
    <name type="synonym">Siphonia brasiliensis</name>
    <dbReference type="NCBI Taxonomy" id="3981"/>
    <lineage>
        <taxon>Eukaryota</taxon>
        <taxon>Viridiplantae</taxon>
        <taxon>Streptophyta</taxon>
        <taxon>Embryophyta</taxon>
        <taxon>Tracheophyta</taxon>
        <taxon>Spermatophyta</taxon>
        <taxon>Magnoliopsida</taxon>
        <taxon>eudicotyledons</taxon>
        <taxon>Gunneridae</taxon>
        <taxon>Pentapetalae</taxon>
        <taxon>rosids</taxon>
        <taxon>fabids</taxon>
        <taxon>Malpighiales</taxon>
        <taxon>Euphorbiaceae</taxon>
        <taxon>Crotonoideae</taxon>
        <taxon>Micrandreae</taxon>
        <taxon>Hevea</taxon>
    </lineage>
</organism>
<evidence type="ECO:0000259" key="2">
    <source>
        <dbReference type="Pfam" id="PF14577"/>
    </source>
</evidence>
<feature type="domain" description="Sieve element occlusion C-terminal" evidence="2">
    <location>
        <begin position="451"/>
        <end position="686"/>
    </location>
</feature>
<gene>
    <name evidence="3" type="ORF">P3X46_017423</name>
</gene>
<dbReference type="InterPro" id="IPR027942">
    <property type="entry name" value="SEO_N"/>
</dbReference>
<dbReference type="Pfam" id="PF14576">
    <property type="entry name" value="SEO_N"/>
    <property type="match status" value="1"/>
</dbReference>
<dbReference type="InterPro" id="IPR039299">
    <property type="entry name" value="SEOA"/>
</dbReference>
<dbReference type="PANTHER" id="PTHR33232">
    <property type="entry name" value="PROTEIN SIEVE ELEMENT OCCLUSION B-LIKE"/>
    <property type="match status" value="1"/>
</dbReference>
<dbReference type="EMBL" id="JARPOI010000010">
    <property type="protein sequence ID" value="KAJ9169211.1"/>
    <property type="molecule type" value="Genomic_DNA"/>
</dbReference>
<reference evidence="3 4" key="1">
    <citation type="journal article" date="2023" name="Plant Biotechnol. J.">
        <title>Chromosome-level wild Hevea brasiliensis genome provides new tools for genomic-assisted breeding and valuable loci to elevate rubber yield.</title>
        <authorList>
            <person name="Cheng H."/>
            <person name="Song X."/>
            <person name="Hu Y."/>
            <person name="Wu T."/>
            <person name="Yang Q."/>
            <person name="An Z."/>
            <person name="Feng S."/>
            <person name="Deng Z."/>
            <person name="Wu W."/>
            <person name="Zeng X."/>
            <person name="Tu M."/>
            <person name="Wang X."/>
            <person name="Huang H."/>
        </authorList>
    </citation>
    <scope>NUCLEOTIDE SEQUENCE [LARGE SCALE GENOMIC DNA]</scope>
    <source>
        <strain evidence="3">MT/VB/25A 57/8</strain>
    </source>
</reference>
<accession>A0ABQ9LMJ6</accession>
<protein>
    <recommendedName>
        <fullName evidence="5">Sieve element occlusion N-terminal domain-containing protein</fullName>
    </recommendedName>
</protein>
<dbReference type="Pfam" id="PF14577">
    <property type="entry name" value="SEO_C"/>
    <property type="match status" value="1"/>
</dbReference>
<evidence type="ECO:0008006" key="5">
    <source>
        <dbReference type="Google" id="ProtNLM"/>
    </source>
</evidence>
<dbReference type="Proteomes" id="UP001174677">
    <property type="component" value="Chromosome 10"/>
</dbReference>
<sequence>MSWLSNVSSLKQQVTAQVTQGLLSAPKLLESDYDAIIKKVQETHKPQGRQVDNLDGLFSIIGKILLHDNPKSDHDEKSIVHEVPASLINKICCKLACNCTDRDAEETTMTILEKELQNYLWDEKLVIVAAAFAVNYGEFYLLTQLDTPDPVAKNMAFLKQLQFIKEIGSASQNLSGAINELIHAIMTLIKCVLQFSVLDPKYFEAEEQPSAPTEIARATYWTIHSVVTCGSYIAKLVGLRNQNTMAEMTSRLKTLASKVSSMQKVLQVKISHRKHEIETYKWLINRFNTYQDHTILSDLFDVEGGKTALVVGHDNKKEVDINSLKGSNVWLLISGPGACHAEMKTLTKLYLKLQTKEQNRYHIVWLPIVDEFNEREFSSLQSLMPWYTVRNPKIIKPVAIRYIREVWKFTNETILVPLLPKGHAKSLTPRTLDPLWMSGDLLSLFSVHYQKKSLWHQNLQITLDLLLGGIYPEDSSKPASILCLYGGEDIKWIEDFTTMINRVKNSTKISIDLVYVSKNNAIDHYNNAIFDFITAKKVGGYWKADETHSWHFWTRLESIFSWGIRDGKNAKENDTMRDVMSLLSFNGSYKGWAVFGQLGSSHKVVKATGEVVLDVLLRINNWWKAGTNVDSFMLALNQQIEQHLKVQKHHCYHIVLPITVPRVPDEMMICAICDRKMGKYLMYRCCE</sequence>
<evidence type="ECO:0000313" key="3">
    <source>
        <dbReference type="EMBL" id="KAJ9169211.1"/>
    </source>
</evidence>